<feature type="domain" description="CNNM transmembrane" evidence="12">
    <location>
        <begin position="1"/>
        <end position="203"/>
    </location>
</feature>
<dbReference type="CDD" id="cd04590">
    <property type="entry name" value="CBS_pair_CorC_HlyC_assoc"/>
    <property type="match status" value="1"/>
</dbReference>
<dbReference type="AlphaFoldDB" id="A0A0Q9YU34"/>
<feature type="transmembrane region" description="Helical" evidence="10">
    <location>
        <begin position="103"/>
        <end position="124"/>
    </location>
</feature>
<dbReference type="EMBL" id="LKHV01000002">
    <property type="protein sequence ID" value="KRG19603.1"/>
    <property type="molecule type" value="Genomic_DNA"/>
</dbReference>
<dbReference type="OrthoDB" id="9798188at2"/>
<evidence type="ECO:0000256" key="5">
    <source>
        <dbReference type="ARBA" id="ARBA00022989"/>
    </source>
</evidence>
<dbReference type="STRING" id="437022.CC99x_00616"/>
<dbReference type="Gene3D" id="3.10.580.10">
    <property type="entry name" value="CBS-domain"/>
    <property type="match status" value="1"/>
</dbReference>
<feature type="transmembrane region" description="Helical" evidence="10">
    <location>
        <begin position="136"/>
        <end position="158"/>
    </location>
</feature>
<dbReference type="PROSITE" id="PS51846">
    <property type="entry name" value="CNNM"/>
    <property type="match status" value="1"/>
</dbReference>
<name>A0A0Q9YU34_9GAMM</name>
<keyword evidence="2" id="KW-1003">Cell membrane</keyword>
<dbReference type="EMBL" id="LKHV02000001">
    <property type="protein sequence ID" value="MCS5707600.1"/>
    <property type="molecule type" value="Genomic_DNA"/>
</dbReference>
<dbReference type="InterPro" id="IPR044751">
    <property type="entry name" value="Ion_transp-like_CBS"/>
</dbReference>
<accession>A0A0Q9YU34</accession>
<sequence length="446" mass="51134">MYDLFLLFLAILLVFLNAFFVAAEFSMVKLRHTRVQAIKNHYGLRGRILEQVHTHLDAYLSACQLGITLASLGLGWLGKPAFAHFLQSAFIFVGLESPELLDITSFFFAFFIISFLHIVVGELMPKSLAIRQSEVVSLWTATPLYGFYWLMYPAIWLLNLCSNFLLKVFGLDAQHHHENVYSSREIKTILNASHIHGELTEDEADIIEQTMDLADLDVTEIIRPAEEMVMIDITQPIDAIFQKIIEYRYSRYPVYDPEKKEIIGIIHVKDLFDAFLRQDKIVDLRKFIRPAIRIPHYLPALDLLHKFRNGMTHFALVYKGKHALIGFVTLDNLLQIMIGHIKDEFHRTQDDWMQNQEGHIIAKGKCTLYALEKALGCDITVTEEEKDVSTLAGLIIERIGKIPEKGETIHFAEFDALIEEVQGAHIKRVKVFSKIQPNISEDKPIA</sequence>
<protein>
    <submittedName>
        <fullName evidence="14">Hemolysin family protein</fullName>
    </submittedName>
    <submittedName>
        <fullName evidence="13">Magnesium and cobalt efflux protein CorC</fullName>
    </submittedName>
</protein>
<evidence type="ECO:0000256" key="7">
    <source>
        <dbReference type="ARBA" id="ARBA00023136"/>
    </source>
</evidence>
<evidence type="ECO:0000259" key="12">
    <source>
        <dbReference type="PROSITE" id="PS51846"/>
    </source>
</evidence>
<proteinExistence type="predicted"/>
<evidence type="ECO:0000256" key="4">
    <source>
        <dbReference type="ARBA" id="ARBA00022737"/>
    </source>
</evidence>
<feature type="domain" description="CBS" evidence="11">
    <location>
        <begin position="222"/>
        <end position="281"/>
    </location>
</feature>
<comment type="subcellular location">
    <subcellularLocation>
        <location evidence="1">Cell membrane</location>
        <topology evidence="1">Multi-pass membrane protein</topology>
    </subcellularLocation>
</comment>
<keyword evidence="15" id="KW-1185">Reference proteome</keyword>
<gene>
    <name evidence="13" type="primary">corC_1</name>
    <name evidence="14" type="ORF">CC99x_001640</name>
    <name evidence="13" type="ORF">CC99x_00616</name>
</gene>
<dbReference type="Proteomes" id="UP000051494">
    <property type="component" value="Unassembled WGS sequence"/>
</dbReference>
<evidence type="ECO:0000313" key="15">
    <source>
        <dbReference type="Proteomes" id="UP000051494"/>
    </source>
</evidence>
<dbReference type="InterPro" id="IPR000644">
    <property type="entry name" value="CBS_dom"/>
</dbReference>
<comment type="caution">
    <text evidence="13">The sequence shown here is derived from an EMBL/GenBank/DDBJ whole genome shotgun (WGS) entry which is preliminary data.</text>
</comment>
<evidence type="ECO:0000256" key="10">
    <source>
        <dbReference type="SAM" id="Phobius"/>
    </source>
</evidence>
<dbReference type="GO" id="GO:0050660">
    <property type="term" value="F:flavin adenine dinucleotide binding"/>
    <property type="evidence" value="ECO:0007669"/>
    <property type="project" value="InterPro"/>
</dbReference>
<dbReference type="PANTHER" id="PTHR43099:SF5">
    <property type="entry name" value="HLYC_CORC FAMILY TRANSPORTER"/>
    <property type="match status" value="1"/>
</dbReference>
<evidence type="ECO:0000256" key="1">
    <source>
        <dbReference type="ARBA" id="ARBA00004651"/>
    </source>
</evidence>
<evidence type="ECO:0000256" key="6">
    <source>
        <dbReference type="ARBA" id="ARBA00023122"/>
    </source>
</evidence>
<dbReference type="Pfam" id="PF03471">
    <property type="entry name" value="CorC_HlyC"/>
    <property type="match status" value="1"/>
</dbReference>
<evidence type="ECO:0000313" key="14">
    <source>
        <dbReference type="EMBL" id="MCS5707600.1"/>
    </source>
</evidence>
<dbReference type="PROSITE" id="PS51371">
    <property type="entry name" value="CBS"/>
    <property type="match status" value="1"/>
</dbReference>
<keyword evidence="7 9" id="KW-0472">Membrane</keyword>
<evidence type="ECO:0000313" key="13">
    <source>
        <dbReference type="EMBL" id="KRG19603.1"/>
    </source>
</evidence>
<keyword evidence="6 8" id="KW-0129">CBS domain</keyword>
<reference evidence="14" key="3">
    <citation type="submission" date="2021-06" db="EMBL/GenBank/DDBJ databases">
        <title>Genomic Description and Analysis of Intracellular Bacteria, Candidatus Berkiella cookevillensis and Candidatus Berkiella aquae.</title>
        <authorList>
            <person name="Kidane D.T."/>
            <person name="Mehari Y.T."/>
            <person name="Rice F.C."/>
            <person name="Arivett B.A."/>
            <person name="Farone A.L."/>
            <person name="Berk S.G."/>
            <person name="Farone M.B."/>
        </authorList>
    </citation>
    <scope>NUCLEOTIDE SEQUENCE</scope>
    <source>
        <strain evidence="14">CC99</strain>
    </source>
</reference>
<dbReference type="SUPFAM" id="SSF56176">
    <property type="entry name" value="FAD-binding/transporter-associated domain-like"/>
    <property type="match status" value="1"/>
</dbReference>
<keyword evidence="4" id="KW-0677">Repeat</keyword>
<dbReference type="InterPro" id="IPR036318">
    <property type="entry name" value="FAD-bd_PCMH-like_sf"/>
</dbReference>
<dbReference type="InterPro" id="IPR016169">
    <property type="entry name" value="FAD-bd_PCMH_sub2"/>
</dbReference>
<reference evidence="13" key="1">
    <citation type="submission" date="2015-09" db="EMBL/GenBank/DDBJ databases">
        <title>Draft Genome Sequences of Two Novel Amoeba-resistant Intranuclear Bacteria, Candidatus Berkiella cookevillensis and Candidatus Berkiella aquae.</title>
        <authorList>
            <person name="Mehari Y.T."/>
            <person name="Arivett B.A."/>
            <person name="Farone A.L."/>
            <person name="Gunderson J.H."/>
            <person name="Farone M.B."/>
        </authorList>
    </citation>
    <scope>NUCLEOTIDE SEQUENCE [LARGE SCALE GENOMIC DNA]</scope>
    <source>
        <strain evidence="13">CC99</strain>
    </source>
</reference>
<keyword evidence="3 9" id="KW-0812">Transmembrane</keyword>
<evidence type="ECO:0000256" key="2">
    <source>
        <dbReference type="ARBA" id="ARBA00022475"/>
    </source>
</evidence>
<dbReference type="GO" id="GO:0005886">
    <property type="term" value="C:plasma membrane"/>
    <property type="evidence" value="ECO:0007669"/>
    <property type="project" value="UniProtKB-SubCell"/>
</dbReference>
<evidence type="ECO:0000256" key="3">
    <source>
        <dbReference type="ARBA" id="ARBA00022692"/>
    </source>
</evidence>
<dbReference type="PANTHER" id="PTHR43099">
    <property type="entry name" value="UPF0053 PROTEIN YRKA"/>
    <property type="match status" value="1"/>
</dbReference>
<dbReference type="Pfam" id="PF00571">
    <property type="entry name" value="CBS"/>
    <property type="match status" value="1"/>
</dbReference>
<dbReference type="Pfam" id="PF01595">
    <property type="entry name" value="CNNM"/>
    <property type="match status" value="1"/>
</dbReference>
<dbReference type="SMART" id="SM01091">
    <property type="entry name" value="CorC_HlyC"/>
    <property type="match status" value="1"/>
</dbReference>
<dbReference type="InterPro" id="IPR002550">
    <property type="entry name" value="CNNM"/>
</dbReference>
<dbReference type="RefSeq" id="WP_057623536.1">
    <property type="nucleotide sequence ID" value="NZ_LKHV02000001.1"/>
</dbReference>
<reference evidence="14" key="2">
    <citation type="journal article" date="2016" name="Genome Announc.">
        <title>Draft Genome Sequences of Two Novel Amoeba-Resistant Intranuclear Bacteria, 'Candidatus Berkiella cookevillensis' and 'Candidatus Berkiella aquae'.</title>
        <authorList>
            <person name="Mehari Y.T."/>
            <person name="Arivett B.A."/>
            <person name="Farone A.L."/>
            <person name="Gunderson J.H."/>
            <person name="Farone M.B."/>
        </authorList>
    </citation>
    <scope>NUCLEOTIDE SEQUENCE</scope>
    <source>
        <strain evidence="14">CC99</strain>
    </source>
</reference>
<organism evidence="13">
    <name type="scientific">Candidatus Berkiella cookevillensis</name>
    <dbReference type="NCBI Taxonomy" id="437022"/>
    <lineage>
        <taxon>Bacteria</taxon>
        <taxon>Pseudomonadati</taxon>
        <taxon>Pseudomonadota</taxon>
        <taxon>Gammaproteobacteria</taxon>
        <taxon>Candidatus Berkiellales</taxon>
        <taxon>Candidatus Berkiellaceae</taxon>
        <taxon>Candidatus Berkiella</taxon>
    </lineage>
</organism>
<keyword evidence="5 9" id="KW-1133">Transmembrane helix</keyword>
<dbReference type="PATRIC" id="fig|1590042.3.peg.634"/>
<dbReference type="InterPro" id="IPR051676">
    <property type="entry name" value="UPF0053_domain"/>
</dbReference>
<evidence type="ECO:0000259" key="11">
    <source>
        <dbReference type="PROSITE" id="PS51371"/>
    </source>
</evidence>
<evidence type="ECO:0000256" key="9">
    <source>
        <dbReference type="PROSITE-ProRule" id="PRU01193"/>
    </source>
</evidence>
<dbReference type="Gene3D" id="3.30.465.10">
    <property type="match status" value="1"/>
</dbReference>
<dbReference type="InterPro" id="IPR005170">
    <property type="entry name" value="Transptr-assoc_dom"/>
</dbReference>
<dbReference type="InterPro" id="IPR046342">
    <property type="entry name" value="CBS_dom_sf"/>
</dbReference>
<dbReference type="SUPFAM" id="SSF54631">
    <property type="entry name" value="CBS-domain pair"/>
    <property type="match status" value="1"/>
</dbReference>
<evidence type="ECO:0000256" key="8">
    <source>
        <dbReference type="PROSITE-ProRule" id="PRU00703"/>
    </source>
</evidence>